<dbReference type="EMBL" id="VTPC01054538">
    <property type="protein sequence ID" value="KAF2890325.1"/>
    <property type="molecule type" value="Genomic_DNA"/>
</dbReference>
<evidence type="ECO:0000256" key="1">
    <source>
        <dbReference type="SAM" id="Coils"/>
    </source>
</evidence>
<protein>
    <submittedName>
        <fullName evidence="2">Uncharacterized protein</fullName>
    </submittedName>
</protein>
<feature type="coiled-coil region" evidence="1">
    <location>
        <begin position="59"/>
        <end position="98"/>
    </location>
</feature>
<accession>A0A8K0G3G8</accession>
<name>A0A8K0G3G8_IGNLU</name>
<proteinExistence type="predicted"/>
<sequence>MGKGYVELERKREQLKRKCGKTKSLENIWNKFKKTVLIPAKEICETIMVHRNRKQTRWNQEIEDQVKLKREKLRRYLNNKAEESYEEYRQQRNIIKEMAGEYLNRDKEGDVAQEEGIDYSHGEANDDIELEEVMKAIKSRKRGKSQAVTR</sequence>
<organism evidence="2 3">
    <name type="scientific">Ignelater luminosus</name>
    <name type="common">Cucubano</name>
    <name type="synonym">Pyrophorus luminosus</name>
    <dbReference type="NCBI Taxonomy" id="2038154"/>
    <lineage>
        <taxon>Eukaryota</taxon>
        <taxon>Metazoa</taxon>
        <taxon>Ecdysozoa</taxon>
        <taxon>Arthropoda</taxon>
        <taxon>Hexapoda</taxon>
        <taxon>Insecta</taxon>
        <taxon>Pterygota</taxon>
        <taxon>Neoptera</taxon>
        <taxon>Endopterygota</taxon>
        <taxon>Coleoptera</taxon>
        <taxon>Polyphaga</taxon>
        <taxon>Elateriformia</taxon>
        <taxon>Elateroidea</taxon>
        <taxon>Elateridae</taxon>
        <taxon>Agrypninae</taxon>
        <taxon>Pyrophorini</taxon>
        <taxon>Ignelater</taxon>
    </lineage>
</organism>
<keyword evidence="3" id="KW-1185">Reference proteome</keyword>
<evidence type="ECO:0000313" key="2">
    <source>
        <dbReference type="EMBL" id="KAF2890325.1"/>
    </source>
</evidence>
<keyword evidence="1" id="KW-0175">Coiled coil</keyword>
<comment type="caution">
    <text evidence="2">The sequence shown here is derived from an EMBL/GenBank/DDBJ whole genome shotgun (WGS) entry which is preliminary data.</text>
</comment>
<reference evidence="2" key="1">
    <citation type="submission" date="2019-08" db="EMBL/GenBank/DDBJ databases">
        <title>The genome of the North American firefly Photinus pyralis.</title>
        <authorList>
            <consortium name="Photinus pyralis genome working group"/>
            <person name="Fallon T.R."/>
            <person name="Sander Lower S.E."/>
            <person name="Weng J.-K."/>
        </authorList>
    </citation>
    <scope>NUCLEOTIDE SEQUENCE</scope>
    <source>
        <strain evidence="2">TRF0915ILg1</strain>
        <tissue evidence="2">Whole body</tissue>
    </source>
</reference>
<gene>
    <name evidence="2" type="ORF">ILUMI_15848</name>
</gene>
<dbReference type="AlphaFoldDB" id="A0A8K0G3G8"/>
<evidence type="ECO:0000313" key="3">
    <source>
        <dbReference type="Proteomes" id="UP000801492"/>
    </source>
</evidence>
<dbReference type="Proteomes" id="UP000801492">
    <property type="component" value="Unassembled WGS sequence"/>
</dbReference>